<evidence type="ECO:0000313" key="3">
    <source>
        <dbReference type="EMBL" id="GAS86692.1"/>
    </source>
</evidence>
<dbReference type="Gene3D" id="3.20.20.70">
    <property type="entry name" value="Aldolase class I"/>
    <property type="match status" value="1"/>
</dbReference>
<protein>
    <submittedName>
        <fullName evidence="3">3-hexulose-6-phosphate synthase</fullName>
    </submittedName>
</protein>
<dbReference type="EMBL" id="BCSX01000007">
    <property type="protein sequence ID" value="GAS86692.1"/>
    <property type="molecule type" value="Genomic_DNA"/>
</dbReference>
<dbReference type="AlphaFoldDB" id="A0A100VVA9"/>
<comment type="caution">
    <text evidence="3">The sequence shown here is derived from an EMBL/GenBank/DDBJ whole genome shotgun (WGS) entry which is preliminary data.</text>
</comment>
<feature type="domain" description="Orotidine 5'-phosphate decarboxylase" evidence="2">
    <location>
        <begin position="2"/>
        <end position="199"/>
    </location>
</feature>
<keyword evidence="4" id="KW-1185">Reference proteome</keyword>
<dbReference type="SUPFAM" id="SSF51366">
    <property type="entry name" value="Ribulose-phoshate binding barrel"/>
    <property type="match status" value="1"/>
</dbReference>
<evidence type="ECO:0000256" key="1">
    <source>
        <dbReference type="ARBA" id="ARBA00023239"/>
    </source>
</evidence>
<dbReference type="STRING" id="146020.RMCB_0788"/>
<reference evidence="4" key="2">
    <citation type="submission" date="2016-02" db="EMBL/GenBank/DDBJ databases">
        <title>Draft genome sequence of five rapidly growing Mycobacterium species.</title>
        <authorList>
            <person name="Katahira K."/>
            <person name="Gotou Y."/>
            <person name="Iida K."/>
            <person name="Ogura Y."/>
            <person name="Hayashi T."/>
        </authorList>
    </citation>
    <scope>NUCLEOTIDE SEQUENCE [LARGE SCALE GENOMIC DNA]</scope>
    <source>
        <strain evidence="4">JCM15654</strain>
    </source>
</reference>
<accession>A0A100VVA9</accession>
<name>A0A100VVA9_9MYCO</name>
<keyword evidence="1" id="KW-0456">Lyase</keyword>
<organism evidence="3 4">
    <name type="scientific">Mycolicibacterium brisbanense</name>
    <dbReference type="NCBI Taxonomy" id="146020"/>
    <lineage>
        <taxon>Bacteria</taxon>
        <taxon>Bacillati</taxon>
        <taxon>Actinomycetota</taxon>
        <taxon>Actinomycetes</taxon>
        <taxon>Mycobacteriales</taxon>
        <taxon>Mycobacteriaceae</taxon>
        <taxon>Mycolicibacterium</taxon>
    </lineage>
</organism>
<dbReference type="SMART" id="SM00934">
    <property type="entry name" value="OMPdecase"/>
    <property type="match status" value="1"/>
</dbReference>
<dbReference type="InterPro" id="IPR013785">
    <property type="entry name" value="Aldolase_TIM"/>
</dbReference>
<reference evidence="4" key="1">
    <citation type="journal article" date="2016" name="Genome Announc.">
        <title>Draft Genome Sequences of Five Rapidly Growing Mycobacterium Species, M. thermoresistibile, M. fortuitum subsp. acetamidolyticum, M. canariasense, M. brisbanense, and M. novocastrense.</title>
        <authorList>
            <person name="Katahira K."/>
            <person name="Ogura Y."/>
            <person name="Gotoh Y."/>
            <person name="Hayashi T."/>
        </authorList>
    </citation>
    <scope>NUCLEOTIDE SEQUENCE [LARGE SCALE GENOMIC DNA]</scope>
    <source>
        <strain evidence="4">JCM15654</strain>
    </source>
</reference>
<proteinExistence type="predicted"/>
<dbReference type="PANTHER" id="PTHR35039">
    <property type="entry name" value="3-KETO-L-GULONATE-6-PHOSPHATE DECARBOXYLASE SGBH-RELATED"/>
    <property type="match status" value="1"/>
</dbReference>
<dbReference type="GO" id="GO:0033982">
    <property type="term" value="F:3-dehydro-L-gulonate-6-phosphate decarboxylase activity"/>
    <property type="evidence" value="ECO:0007669"/>
    <property type="project" value="TreeGrafter"/>
</dbReference>
<dbReference type="GO" id="GO:0004590">
    <property type="term" value="F:orotidine-5'-phosphate decarboxylase activity"/>
    <property type="evidence" value="ECO:0007669"/>
    <property type="project" value="InterPro"/>
</dbReference>
<dbReference type="GO" id="GO:0019854">
    <property type="term" value="P:L-ascorbic acid catabolic process"/>
    <property type="evidence" value="ECO:0007669"/>
    <property type="project" value="TreeGrafter"/>
</dbReference>
<dbReference type="Proteomes" id="UP000069620">
    <property type="component" value="Unassembled WGS sequence"/>
</dbReference>
<dbReference type="InterPro" id="IPR011060">
    <property type="entry name" value="RibuloseP-bd_barrel"/>
</dbReference>
<dbReference type="OrthoDB" id="7943715at2"/>
<evidence type="ECO:0000313" key="4">
    <source>
        <dbReference type="Proteomes" id="UP000069620"/>
    </source>
</evidence>
<evidence type="ECO:0000259" key="2">
    <source>
        <dbReference type="SMART" id="SM00934"/>
    </source>
</evidence>
<dbReference type="Pfam" id="PF00215">
    <property type="entry name" value="OMPdecase"/>
    <property type="match status" value="1"/>
</dbReference>
<dbReference type="GO" id="GO:0006207">
    <property type="term" value="P:'de novo' pyrimidine nucleobase biosynthetic process"/>
    <property type="evidence" value="ECO:0007669"/>
    <property type="project" value="InterPro"/>
</dbReference>
<dbReference type="PANTHER" id="PTHR35039:SF3">
    <property type="entry name" value="3-KETO-L-GULONATE-6-PHOSPHATE DECARBOXYLASE SGBH-RELATED"/>
    <property type="match status" value="1"/>
</dbReference>
<sequence length="209" mass="21284">MELQIALDRMPAATALDVAAAVAPHVDWIEVGTSMIKREGAAFLTAVAAAAGDTPVLADLKIADDARWELTMAYDAGARSATVLGLAPATTIDTAVQVADERGRELVVDLMGLDSAARAVLAERLPSDIVLAAHVSKDAQGHGATPLSQLGPWADGRRIAVAGGLGVADMPALAGRDIRVIVGSAVTSSPDPLAAVQELRAAAAAEALR</sequence>
<dbReference type="InterPro" id="IPR001754">
    <property type="entry name" value="OMPdeCOase_dom"/>
</dbReference>
<dbReference type="RefSeq" id="WP_062827706.1">
    <property type="nucleotide sequence ID" value="NZ_BCSX01000007.1"/>
</dbReference>
<gene>
    <name evidence="3" type="ORF">RMCB_0788</name>
</gene>